<dbReference type="PANTHER" id="PTHR24251:SF37">
    <property type="entry name" value="CUB DOMAIN-CONTAINING PROTEIN"/>
    <property type="match status" value="1"/>
</dbReference>
<evidence type="ECO:0000256" key="2">
    <source>
        <dbReference type="ARBA" id="ARBA00023157"/>
    </source>
</evidence>
<reference evidence="7" key="1">
    <citation type="submission" date="2022-11" db="UniProtKB">
        <authorList>
            <consortium name="WormBaseParasite"/>
        </authorList>
    </citation>
    <scope>IDENTIFICATION</scope>
</reference>
<dbReference type="Proteomes" id="UP000887566">
    <property type="component" value="Unplaced"/>
</dbReference>
<comment type="caution">
    <text evidence="3">Lacks conserved residue(s) required for the propagation of feature annotation.</text>
</comment>
<keyword evidence="4" id="KW-0732">Signal</keyword>
<proteinExistence type="predicted"/>
<feature type="signal peptide" evidence="4">
    <location>
        <begin position="1"/>
        <end position="22"/>
    </location>
</feature>
<dbReference type="PANTHER" id="PTHR24251">
    <property type="entry name" value="OVOCHYMASE-RELATED"/>
    <property type="match status" value="1"/>
</dbReference>
<dbReference type="AlphaFoldDB" id="A0A914WQ17"/>
<protein>
    <submittedName>
        <fullName evidence="7">CUB domain-containing protein</fullName>
    </submittedName>
</protein>
<dbReference type="Pfam" id="PF00431">
    <property type="entry name" value="CUB"/>
    <property type="match status" value="1"/>
</dbReference>
<evidence type="ECO:0000256" key="3">
    <source>
        <dbReference type="PROSITE-ProRule" id="PRU00059"/>
    </source>
</evidence>
<evidence type="ECO:0000313" key="6">
    <source>
        <dbReference type="Proteomes" id="UP000887566"/>
    </source>
</evidence>
<dbReference type="CDD" id="cd00041">
    <property type="entry name" value="CUB"/>
    <property type="match status" value="1"/>
</dbReference>
<dbReference type="InterPro" id="IPR035914">
    <property type="entry name" value="Sperma_CUB_dom_sf"/>
</dbReference>
<evidence type="ECO:0000313" key="7">
    <source>
        <dbReference type="WBParaSite" id="PSAMB.scaffold472size50076.g6035.t1"/>
    </source>
</evidence>
<evidence type="ECO:0000256" key="1">
    <source>
        <dbReference type="ARBA" id="ARBA00022737"/>
    </source>
</evidence>
<dbReference type="InterPro" id="IPR000859">
    <property type="entry name" value="CUB_dom"/>
</dbReference>
<name>A0A914WQ17_9BILA</name>
<dbReference type="SMART" id="SM00042">
    <property type="entry name" value="CUB"/>
    <property type="match status" value="1"/>
</dbReference>
<sequence>MGAASFNVLAFTLLLITDAILCTCPNGAGYPAGLGDIYSPNYPGNYDNNEDCLYVLQADAGKTLMITFDQFDTEMCCDHLYIYDGPSVFSPVLTKLSGIQNGAYFRSTGQYMTLQFVSDPAVTRPGFHGYYTDSYGYSPSPSPSSFAASTTSMTSSTSIPIVAQTTTYTVQGDYDWQRVPQWTVGDQECQESHCYLLQQATPLMSQLPKPTQII</sequence>
<dbReference type="PROSITE" id="PS01180">
    <property type="entry name" value="CUB"/>
    <property type="match status" value="1"/>
</dbReference>
<dbReference type="Gene3D" id="2.60.120.290">
    <property type="entry name" value="Spermadhesin, CUB domain"/>
    <property type="match status" value="1"/>
</dbReference>
<keyword evidence="1" id="KW-0677">Repeat</keyword>
<dbReference type="WBParaSite" id="PSAMB.scaffold472size50076.g6035.t1">
    <property type="protein sequence ID" value="PSAMB.scaffold472size50076.g6035.t1"/>
    <property type="gene ID" value="PSAMB.scaffold472size50076.g6035"/>
</dbReference>
<keyword evidence="2" id="KW-1015">Disulfide bond</keyword>
<evidence type="ECO:0000259" key="5">
    <source>
        <dbReference type="PROSITE" id="PS01180"/>
    </source>
</evidence>
<dbReference type="SUPFAM" id="SSF49854">
    <property type="entry name" value="Spermadhesin, CUB domain"/>
    <property type="match status" value="1"/>
</dbReference>
<evidence type="ECO:0000256" key="4">
    <source>
        <dbReference type="SAM" id="SignalP"/>
    </source>
</evidence>
<organism evidence="6 7">
    <name type="scientific">Plectus sambesii</name>
    <dbReference type="NCBI Taxonomy" id="2011161"/>
    <lineage>
        <taxon>Eukaryota</taxon>
        <taxon>Metazoa</taxon>
        <taxon>Ecdysozoa</taxon>
        <taxon>Nematoda</taxon>
        <taxon>Chromadorea</taxon>
        <taxon>Plectida</taxon>
        <taxon>Plectina</taxon>
        <taxon>Plectoidea</taxon>
        <taxon>Plectidae</taxon>
        <taxon>Plectus</taxon>
    </lineage>
</organism>
<keyword evidence="6" id="KW-1185">Reference proteome</keyword>
<feature type="chain" id="PRO_5036930371" evidence="4">
    <location>
        <begin position="23"/>
        <end position="214"/>
    </location>
</feature>
<feature type="domain" description="CUB" evidence="5">
    <location>
        <begin position="24"/>
        <end position="134"/>
    </location>
</feature>
<accession>A0A914WQ17</accession>